<name>A0A428NW91_9HYPO</name>
<evidence type="ECO:0000313" key="2">
    <source>
        <dbReference type="Proteomes" id="UP000287972"/>
    </source>
</evidence>
<protein>
    <submittedName>
        <fullName evidence="1">Uncharacterized protein</fullName>
    </submittedName>
</protein>
<comment type="caution">
    <text evidence="1">The sequence shown here is derived from an EMBL/GenBank/DDBJ whole genome shotgun (WGS) entry which is preliminary data.</text>
</comment>
<dbReference type="EMBL" id="NKCL01001029">
    <property type="protein sequence ID" value="RSL45021.1"/>
    <property type="molecule type" value="Genomic_DNA"/>
</dbReference>
<gene>
    <name evidence="1" type="ORF">CEP51_016150</name>
</gene>
<organism evidence="1 2">
    <name type="scientific">Fusarium floridanum</name>
    <dbReference type="NCBI Taxonomy" id="1325733"/>
    <lineage>
        <taxon>Eukaryota</taxon>
        <taxon>Fungi</taxon>
        <taxon>Dikarya</taxon>
        <taxon>Ascomycota</taxon>
        <taxon>Pezizomycotina</taxon>
        <taxon>Sordariomycetes</taxon>
        <taxon>Hypocreomycetidae</taxon>
        <taxon>Hypocreales</taxon>
        <taxon>Nectriaceae</taxon>
        <taxon>Fusarium</taxon>
        <taxon>Fusarium solani species complex</taxon>
    </lineage>
</organism>
<accession>A0A428NW91</accession>
<sequence>MSLCAPLQTERVSDSTRRSNCNTISLVSLKALCSVLAFQALAVSAAPAEELPKFIPPNKLLAQASIYYCSNIRWNGECRSVGVPLDKCYNVPKAWNGRISYIKNQAKGSYRCTWYIGYNCNGKSYSNQEDATLADGDGAFNDSISSYSCRRM</sequence>
<keyword evidence="2" id="KW-1185">Reference proteome</keyword>
<dbReference type="Proteomes" id="UP000287972">
    <property type="component" value="Unassembled WGS sequence"/>
</dbReference>
<reference evidence="1 2" key="1">
    <citation type="submission" date="2017-06" db="EMBL/GenBank/DDBJ databases">
        <title>Comparative genomic analysis of Ambrosia Fusariam Clade fungi.</title>
        <authorList>
            <person name="Stajich J.E."/>
            <person name="Carrillo J."/>
            <person name="Kijimoto T."/>
            <person name="Eskalen A."/>
            <person name="O'Donnell K."/>
            <person name="Kasson M."/>
        </authorList>
    </citation>
    <scope>NUCLEOTIDE SEQUENCE [LARGE SCALE GENOMIC DNA]</scope>
    <source>
        <strain evidence="1 2">NRRL62606</strain>
    </source>
</reference>
<dbReference type="AlphaFoldDB" id="A0A428NW91"/>
<proteinExistence type="predicted"/>
<evidence type="ECO:0000313" key="1">
    <source>
        <dbReference type="EMBL" id="RSL45021.1"/>
    </source>
</evidence>
<dbReference type="Gene3D" id="2.60.20.10">
    <property type="entry name" value="Crystallins"/>
    <property type="match status" value="1"/>
</dbReference>